<reference evidence="5" key="2">
    <citation type="submission" date="2025-04" db="UniProtKB">
        <authorList>
            <consortium name="RefSeq"/>
        </authorList>
    </citation>
    <scope>IDENTIFICATION</scope>
    <source>
        <strain evidence="5">Aabys</strain>
    </source>
</reference>
<dbReference type="PANTHER" id="PTHR13602:SF2">
    <property type="entry name" value="UPF0488 PROTEIN C8ORF33"/>
    <property type="match status" value="1"/>
</dbReference>
<dbReference type="STRING" id="7370.A0A1I8N3T7"/>
<dbReference type="GeneID" id="101896976"/>
<accession>A0A1I8N3T7</accession>
<evidence type="ECO:0000313" key="5">
    <source>
        <dbReference type="RefSeq" id="XP_005178255.1"/>
    </source>
</evidence>
<proteinExistence type="inferred from homology"/>
<sequence>MNKMRKPKSIRPPMPIVTPSTSSNGTDVLGSAEADRQFELELCWCVQQLETALNTGKLSQKVAEDTVKNLKILKGRHPIIKKRQVMKASMGDYRSKMKEEEKKMSLAPKQIKFTSTSANDVKKSSFVKKAAILSSGKDFKFDFKVPEAAETNGNATPQDETNVAKKTDDFSIKKINLTSGTGFSFNFAIDEVNDGINFDGLNIKN</sequence>
<evidence type="ECO:0000313" key="3">
    <source>
        <dbReference type="EnsemblMetazoa" id="MDOA011243-PA"/>
    </source>
</evidence>
<dbReference type="KEGG" id="mde:101896976"/>
<evidence type="ECO:0000256" key="2">
    <source>
        <dbReference type="SAM" id="MobiDB-lite"/>
    </source>
</evidence>
<keyword evidence="4" id="KW-1185">Reference proteome</keyword>
<reference evidence="3" key="1">
    <citation type="submission" date="2020-05" db="UniProtKB">
        <authorList>
            <consortium name="EnsemblMetazoa"/>
        </authorList>
    </citation>
    <scope>IDENTIFICATION</scope>
    <source>
        <strain evidence="3">Aabys</strain>
    </source>
</reference>
<dbReference type="OrthoDB" id="20277at2759"/>
<dbReference type="VEuPathDB" id="VectorBase:MDOMA2_013646"/>
<protein>
    <submittedName>
        <fullName evidence="5">UPF0488 protein CG14286</fullName>
    </submittedName>
</protein>
<name>A0A1I8N3T7_MUSDO</name>
<evidence type="ECO:0000313" key="4">
    <source>
        <dbReference type="Proteomes" id="UP001652621"/>
    </source>
</evidence>
<dbReference type="eggNOG" id="ENOG502S7AB">
    <property type="taxonomic scope" value="Eukaryota"/>
</dbReference>
<dbReference type="InterPro" id="IPR029274">
    <property type="entry name" value="DUF4615"/>
</dbReference>
<organism evidence="3">
    <name type="scientific">Musca domestica</name>
    <name type="common">House fly</name>
    <dbReference type="NCBI Taxonomy" id="7370"/>
    <lineage>
        <taxon>Eukaryota</taxon>
        <taxon>Metazoa</taxon>
        <taxon>Ecdysozoa</taxon>
        <taxon>Arthropoda</taxon>
        <taxon>Hexapoda</taxon>
        <taxon>Insecta</taxon>
        <taxon>Pterygota</taxon>
        <taxon>Neoptera</taxon>
        <taxon>Endopterygota</taxon>
        <taxon>Diptera</taxon>
        <taxon>Brachycera</taxon>
        <taxon>Muscomorpha</taxon>
        <taxon>Muscoidea</taxon>
        <taxon>Muscidae</taxon>
        <taxon>Musca</taxon>
    </lineage>
</organism>
<feature type="region of interest" description="Disordered" evidence="2">
    <location>
        <begin position="1"/>
        <end position="28"/>
    </location>
</feature>
<dbReference type="Pfam" id="PF15393">
    <property type="entry name" value="DUF4615"/>
    <property type="match status" value="1"/>
</dbReference>
<dbReference type="PANTHER" id="PTHR13602">
    <property type="entry name" value="UPF0488 PROTEIN C8ORF33"/>
    <property type="match status" value="1"/>
</dbReference>
<dbReference type="RefSeq" id="XP_005178255.1">
    <property type="nucleotide sequence ID" value="XM_005178198.3"/>
</dbReference>
<dbReference type="Proteomes" id="UP001652621">
    <property type="component" value="Unplaced"/>
</dbReference>
<gene>
    <name evidence="3" type="primary">101896976</name>
    <name evidence="5" type="synonym">LOC101896976</name>
</gene>
<dbReference type="AlphaFoldDB" id="A0A1I8N3T7"/>
<dbReference type="EnsemblMetazoa" id="MDOA011243-RA">
    <property type="protein sequence ID" value="MDOA011243-PA"/>
    <property type="gene ID" value="MDOA011243"/>
</dbReference>
<evidence type="ECO:0000256" key="1">
    <source>
        <dbReference type="ARBA" id="ARBA00005707"/>
    </source>
</evidence>
<dbReference type="VEuPathDB" id="VectorBase:MDOA011243"/>
<comment type="similarity">
    <text evidence="1">Belongs to the UPF0488 family.</text>
</comment>